<dbReference type="Proteomes" id="UP000031057">
    <property type="component" value="Unassembled WGS sequence"/>
</dbReference>
<comment type="similarity">
    <text evidence="1">Belongs to the TfdA dioxygenase family.</text>
</comment>
<dbReference type="InterPro" id="IPR051178">
    <property type="entry name" value="TfdA_dioxygenase"/>
</dbReference>
<dbReference type="AlphaFoldDB" id="A0A0B1ZKY5"/>
<dbReference type="EMBL" id="JTDI01000003">
    <property type="protein sequence ID" value="KHK91206.1"/>
    <property type="molecule type" value="Genomic_DNA"/>
</dbReference>
<evidence type="ECO:0000313" key="8">
    <source>
        <dbReference type="Proteomes" id="UP000031057"/>
    </source>
</evidence>
<dbReference type="GO" id="GO:0046872">
    <property type="term" value="F:metal ion binding"/>
    <property type="evidence" value="ECO:0007669"/>
    <property type="project" value="UniProtKB-KW"/>
</dbReference>
<evidence type="ECO:0000256" key="3">
    <source>
        <dbReference type="ARBA" id="ARBA00022964"/>
    </source>
</evidence>
<keyword evidence="8" id="KW-1185">Reference proteome</keyword>
<dbReference type="Pfam" id="PF02668">
    <property type="entry name" value="TauD"/>
    <property type="match status" value="1"/>
</dbReference>
<accession>A0A0B1ZKY5</accession>
<keyword evidence="3" id="KW-0223">Dioxygenase</keyword>
<gene>
    <name evidence="7" type="ORF">LK12_09890</name>
</gene>
<dbReference type="PANTHER" id="PTHR43779:SF3">
    <property type="entry name" value="(3R)-3-[(CARBOXYMETHYL)AMINO]FATTY ACID OXYGENASE_DECARBOXYLASE"/>
    <property type="match status" value="1"/>
</dbReference>
<evidence type="ECO:0000313" key="7">
    <source>
        <dbReference type="EMBL" id="KHK91206.1"/>
    </source>
</evidence>
<keyword evidence="2" id="KW-0479">Metal-binding</keyword>
<dbReference type="GO" id="GO:0016706">
    <property type="term" value="F:2-oxoglutarate-dependent dioxygenase activity"/>
    <property type="evidence" value="ECO:0007669"/>
    <property type="project" value="UniProtKB-ARBA"/>
</dbReference>
<dbReference type="Gene3D" id="3.60.130.10">
    <property type="entry name" value="Clavaminate synthase-like"/>
    <property type="match status" value="1"/>
</dbReference>
<comment type="caution">
    <text evidence="7">The sequence shown here is derived from an EMBL/GenBank/DDBJ whole genome shotgun (WGS) entry which is preliminary data.</text>
</comment>
<dbReference type="SUPFAM" id="SSF51197">
    <property type="entry name" value="Clavaminate synthase-like"/>
    <property type="match status" value="1"/>
</dbReference>
<dbReference type="STRING" id="1348853.LK12_09890"/>
<dbReference type="InterPro" id="IPR003819">
    <property type="entry name" value="TauD/TfdA-like"/>
</dbReference>
<dbReference type="InterPro" id="IPR042098">
    <property type="entry name" value="TauD-like_sf"/>
</dbReference>
<reference evidence="7 8" key="1">
    <citation type="submission" date="2014-10" db="EMBL/GenBank/DDBJ databases">
        <title>Genome sequence of Novosphingobium malaysiense MUSC 273(T).</title>
        <authorList>
            <person name="Lee L.-H."/>
        </authorList>
    </citation>
    <scope>NUCLEOTIDE SEQUENCE [LARGE SCALE GENOMIC DNA]</scope>
    <source>
        <strain evidence="7 8">MUSC 273</strain>
    </source>
</reference>
<sequence>MAVTLPFRHLEPFGVEIDFDLSQPLGPSLAYHFRELWREHGLVLVRGQRLTMERQRELCALLGPILVREGEGETMTNAGGGPSASPLAWHSDAAYTDHPFDAIALHALDVVDDASSTRFVRAEVALPANLREALEGREQEMISPHYTQLAGRTCDQREPDAMKRGVRPTVLENPHNGRECLWVSELQTARVLDMAWEESRDLLHAVFDRLYAPERVFEHKWRTGDVIFWDNIALQHARGNLESVGTRVLQRVIVGVEGVAPHVASQVEPSSQRRLGSVST</sequence>
<keyword evidence="4" id="KW-0560">Oxidoreductase</keyword>
<evidence type="ECO:0000256" key="5">
    <source>
        <dbReference type="ARBA" id="ARBA00023004"/>
    </source>
</evidence>
<evidence type="ECO:0000256" key="4">
    <source>
        <dbReference type="ARBA" id="ARBA00023002"/>
    </source>
</evidence>
<evidence type="ECO:0000256" key="2">
    <source>
        <dbReference type="ARBA" id="ARBA00022723"/>
    </source>
</evidence>
<protein>
    <recommendedName>
        <fullName evidence="6">TauD/TfdA-like domain-containing protein</fullName>
    </recommendedName>
</protein>
<dbReference type="PANTHER" id="PTHR43779">
    <property type="entry name" value="DIOXYGENASE RV0097-RELATED"/>
    <property type="match status" value="1"/>
</dbReference>
<name>A0A0B1ZKY5_9SPHN</name>
<dbReference type="RefSeq" id="WP_039282963.1">
    <property type="nucleotide sequence ID" value="NZ_JTDI01000003.1"/>
</dbReference>
<feature type="domain" description="TauD/TfdA-like" evidence="6">
    <location>
        <begin position="8"/>
        <end position="252"/>
    </location>
</feature>
<dbReference type="OrthoDB" id="7209371at2"/>
<keyword evidence="5" id="KW-0408">Iron</keyword>
<evidence type="ECO:0000256" key="1">
    <source>
        <dbReference type="ARBA" id="ARBA00005896"/>
    </source>
</evidence>
<evidence type="ECO:0000259" key="6">
    <source>
        <dbReference type="Pfam" id="PF02668"/>
    </source>
</evidence>
<proteinExistence type="inferred from homology"/>
<organism evidence="7 8">
    <name type="scientific">Novosphingobium malaysiense</name>
    <dbReference type="NCBI Taxonomy" id="1348853"/>
    <lineage>
        <taxon>Bacteria</taxon>
        <taxon>Pseudomonadati</taxon>
        <taxon>Pseudomonadota</taxon>
        <taxon>Alphaproteobacteria</taxon>
        <taxon>Sphingomonadales</taxon>
        <taxon>Sphingomonadaceae</taxon>
        <taxon>Novosphingobium</taxon>
    </lineage>
</organism>